<dbReference type="GO" id="GO:0006270">
    <property type="term" value="P:DNA replication initiation"/>
    <property type="evidence" value="ECO:0007669"/>
    <property type="project" value="TreeGrafter"/>
</dbReference>
<dbReference type="EMBL" id="JADGJW010000717">
    <property type="protein sequence ID" value="KAJ3213380.1"/>
    <property type="molecule type" value="Genomic_DNA"/>
</dbReference>
<feature type="region of interest" description="Disordered" evidence="5">
    <location>
        <begin position="615"/>
        <end position="639"/>
    </location>
</feature>
<keyword evidence="3" id="KW-0862">Zinc</keyword>
<dbReference type="Proteomes" id="UP001211065">
    <property type="component" value="Unassembled WGS sequence"/>
</dbReference>
<dbReference type="PANTHER" id="PTHR14428:SF5">
    <property type="entry name" value="NUCLEOLAR COMPLEX PROTEIN 3 HOMOLOG"/>
    <property type="match status" value="1"/>
</dbReference>
<dbReference type="GO" id="GO:0008270">
    <property type="term" value="F:zinc ion binding"/>
    <property type="evidence" value="ECO:0007669"/>
    <property type="project" value="UniProtKB-KW"/>
</dbReference>
<dbReference type="PROSITE" id="PS51039">
    <property type="entry name" value="ZF_AN1"/>
    <property type="match status" value="1"/>
</dbReference>
<gene>
    <name evidence="7" type="primary">NOC3L</name>
    <name evidence="7" type="ORF">HK099_007419</name>
</gene>
<name>A0AAD5TWU5_9FUNG</name>
<evidence type="ECO:0000313" key="8">
    <source>
        <dbReference type="Proteomes" id="UP001211065"/>
    </source>
</evidence>
<evidence type="ECO:0000256" key="5">
    <source>
        <dbReference type="SAM" id="MobiDB-lite"/>
    </source>
</evidence>
<feature type="compositionally biased region" description="Basic residues" evidence="5">
    <location>
        <begin position="625"/>
        <end position="637"/>
    </location>
</feature>
<evidence type="ECO:0000256" key="1">
    <source>
        <dbReference type="ARBA" id="ARBA00022723"/>
    </source>
</evidence>
<keyword evidence="8" id="KW-1185">Reference proteome</keyword>
<protein>
    <submittedName>
        <fullName evidence="7">Nucleolar complex protein 3</fullName>
    </submittedName>
</protein>
<proteinExistence type="predicted"/>
<keyword evidence="2 4" id="KW-0863">Zinc-finger</keyword>
<dbReference type="SUPFAM" id="SSF118310">
    <property type="entry name" value="AN1-like Zinc finger"/>
    <property type="match status" value="1"/>
</dbReference>
<dbReference type="PANTHER" id="PTHR14428">
    <property type="entry name" value="NUCLEOLAR COMPLEX PROTEIN 3"/>
    <property type="match status" value="1"/>
</dbReference>
<evidence type="ECO:0000256" key="4">
    <source>
        <dbReference type="PROSITE-ProRule" id="PRU00449"/>
    </source>
</evidence>
<sequence>MSDSNSNYTTSKPIQVNSATGSNPLLTSNPGSNSSSTPGTPSKKSNRCAGDGCNERAVKIVGECKYCSLKYCGRHRLPEAHFCSNLGNCRQDSLEKLQNKLLKEKTVSERVQFLRNAEKVLRNPMRNSNLNLNANIEEEEEVHLSEDDFDIIKEYGSSLSFLSNLTEENLKKKTENLQPPLKQKKPVIETNIFGQENTDEEDELPNLTDSQSDDETSEESNNSTNNLKRKLDSILKSFSEDSESEFEKLDTIVSDADTEEELEDVDFEKHTYLPSKKKRKQNVESDEEIDVEAMAIKKDKWTKKVNSRLPIIDDEGNVLKVNQPLIVDRVEGDELIYIKEKEKKNLKQKQERLKKKFGKDFKIEDEETEKSEDEKMKVDLKNPVIQDNLKNLSNLEKQERLAEIASIISSDPEKNINLLKTLREFTKDNSNTIKKFAYITQLAVYKDIIPGYRIRQLSAKESTIAVSKEVKILRQYEESLLSNYQAYLQSIDKCIAENTKKNSKKENYKVDESLLIVAVRCLTELLQSVSHFNFRINILMAIVDRMSLKTPPEVSILCCNSISNLFDNDITGESSLEAVKLISKMLKQKNFNVTDEVLKTFLHLRLQSELHVEKNTEAEKQDKKTKNKNFNKKKKSPHISNSIRKVMKDYKEIEDEMKEAEAVVNKDEKKKLHLETLKLVFVTYFRILKHAKFSPLLPAVLEGLARFAHLISVDFFEDLLNVLKSISKQQLDDYLSNEVVVAKDKTFYDARSAFHSIVASFQLLSGQGESLNIDLKDFCEALYVQLLRLPCIAGESIIQKKNVEDNNELEYKKIKNRKSALDLAIQ</sequence>
<feature type="domain" description="AN1-type" evidence="6">
    <location>
        <begin position="42"/>
        <end position="91"/>
    </location>
</feature>
<evidence type="ECO:0000259" key="6">
    <source>
        <dbReference type="PROSITE" id="PS51039"/>
    </source>
</evidence>
<evidence type="ECO:0000313" key="7">
    <source>
        <dbReference type="EMBL" id="KAJ3213380.1"/>
    </source>
</evidence>
<feature type="region of interest" description="Disordered" evidence="5">
    <location>
        <begin position="194"/>
        <end position="228"/>
    </location>
</feature>
<evidence type="ECO:0000256" key="3">
    <source>
        <dbReference type="ARBA" id="ARBA00022833"/>
    </source>
</evidence>
<feature type="region of interest" description="Disordered" evidence="5">
    <location>
        <begin position="1"/>
        <end position="51"/>
    </location>
</feature>
<dbReference type="InterPro" id="IPR035896">
    <property type="entry name" value="AN1-like_Znf"/>
</dbReference>
<accession>A0AAD5TWU5</accession>
<feature type="compositionally biased region" description="Polar residues" evidence="5">
    <location>
        <begin position="1"/>
        <end position="21"/>
    </location>
</feature>
<dbReference type="InterPro" id="IPR016903">
    <property type="entry name" value="Nucleolar_cplx-assoc_3"/>
</dbReference>
<dbReference type="InterPro" id="IPR011501">
    <property type="entry name" value="Noc3_N"/>
</dbReference>
<dbReference type="GO" id="GO:0003682">
    <property type="term" value="F:chromatin binding"/>
    <property type="evidence" value="ECO:0007669"/>
    <property type="project" value="TreeGrafter"/>
</dbReference>
<dbReference type="Gene3D" id="4.10.1110.10">
    <property type="entry name" value="AN1-like Zinc finger"/>
    <property type="match status" value="1"/>
</dbReference>
<keyword evidence="1" id="KW-0479">Metal-binding</keyword>
<dbReference type="InterPro" id="IPR000058">
    <property type="entry name" value="Znf_AN1"/>
</dbReference>
<organism evidence="7 8">
    <name type="scientific">Clydaea vesicula</name>
    <dbReference type="NCBI Taxonomy" id="447962"/>
    <lineage>
        <taxon>Eukaryota</taxon>
        <taxon>Fungi</taxon>
        <taxon>Fungi incertae sedis</taxon>
        <taxon>Chytridiomycota</taxon>
        <taxon>Chytridiomycota incertae sedis</taxon>
        <taxon>Chytridiomycetes</taxon>
        <taxon>Lobulomycetales</taxon>
        <taxon>Lobulomycetaceae</taxon>
        <taxon>Clydaea</taxon>
    </lineage>
</organism>
<evidence type="ECO:0000256" key="2">
    <source>
        <dbReference type="ARBA" id="ARBA00022771"/>
    </source>
</evidence>
<reference evidence="7" key="1">
    <citation type="submission" date="2020-05" db="EMBL/GenBank/DDBJ databases">
        <title>Phylogenomic resolution of chytrid fungi.</title>
        <authorList>
            <person name="Stajich J.E."/>
            <person name="Amses K."/>
            <person name="Simmons R."/>
            <person name="Seto K."/>
            <person name="Myers J."/>
            <person name="Bonds A."/>
            <person name="Quandt C.A."/>
            <person name="Barry K."/>
            <person name="Liu P."/>
            <person name="Grigoriev I."/>
            <person name="Longcore J.E."/>
            <person name="James T.Y."/>
        </authorList>
    </citation>
    <scope>NUCLEOTIDE SEQUENCE</scope>
    <source>
        <strain evidence="7">JEL0476</strain>
    </source>
</reference>
<dbReference type="Pfam" id="PF07540">
    <property type="entry name" value="NOC3p"/>
    <property type="match status" value="1"/>
</dbReference>
<dbReference type="SMART" id="SM00154">
    <property type="entry name" value="ZnF_AN1"/>
    <property type="match status" value="1"/>
</dbReference>
<comment type="caution">
    <text evidence="7">The sequence shown here is derived from an EMBL/GenBank/DDBJ whole genome shotgun (WGS) entry which is preliminary data.</text>
</comment>
<feature type="compositionally biased region" description="Low complexity" evidence="5">
    <location>
        <begin position="22"/>
        <end position="43"/>
    </location>
</feature>
<feature type="non-terminal residue" evidence="7">
    <location>
        <position position="826"/>
    </location>
</feature>
<dbReference type="Pfam" id="PF01428">
    <property type="entry name" value="zf-AN1"/>
    <property type="match status" value="1"/>
</dbReference>
<feature type="compositionally biased region" description="Basic and acidic residues" evidence="5">
    <location>
        <begin position="615"/>
        <end position="624"/>
    </location>
</feature>
<dbReference type="GO" id="GO:0005730">
    <property type="term" value="C:nucleolus"/>
    <property type="evidence" value="ECO:0007669"/>
    <property type="project" value="TreeGrafter"/>
</dbReference>
<dbReference type="AlphaFoldDB" id="A0AAD5TWU5"/>